<organism evidence="1">
    <name type="scientific">Proteinivorax tanatarense</name>
    <dbReference type="NCBI Taxonomy" id="1260629"/>
    <lineage>
        <taxon>Bacteria</taxon>
        <taxon>Bacillati</taxon>
        <taxon>Bacillota</taxon>
        <taxon>Clostridia</taxon>
        <taxon>Eubacteriales</taxon>
        <taxon>Proteinivoracaceae</taxon>
        <taxon>Proteinivorax</taxon>
    </lineage>
</organism>
<dbReference type="PANTHER" id="PTHR42110:SF1">
    <property type="entry name" value="L-ASPARAGINASE, PUTATIVE (AFU_ORTHOLOGUE AFUA_3G11890)-RELATED"/>
    <property type="match status" value="1"/>
</dbReference>
<evidence type="ECO:0000313" key="1">
    <source>
        <dbReference type="EMBL" id="XBX74673.1"/>
    </source>
</evidence>
<dbReference type="PANTHER" id="PTHR42110">
    <property type="entry name" value="L-ASPARAGINASE, PUTATIVE (AFU_ORTHOLOGUE AFUA_3G11890)-RELATED"/>
    <property type="match status" value="1"/>
</dbReference>
<dbReference type="AlphaFoldDB" id="A0AAU7VKU7"/>
<protein>
    <submittedName>
        <fullName evidence="1">Asparaginase</fullName>
    </submittedName>
</protein>
<dbReference type="InterPro" id="IPR010349">
    <property type="entry name" value="Asparaginase_II"/>
</dbReference>
<dbReference type="Pfam" id="PF06089">
    <property type="entry name" value="Asparaginase_II"/>
    <property type="match status" value="1"/>
</dbReference>
<proteinExistence type="predicted"/>
<sequence length="341" mass="37549">MGNGNVLVEVTRGTITESQHRGNIAVVNSKGELEYSVGDPQLVSYWRSSAKPIQVIPVVDSGAMKEYGITKRELALFCSSHSGEDIHTQGVFSVLDKLGFTEQELDCGSHPPLNKEAAAKLKDSNKKETNVHCNCSGKHSGMLVLCKKRGYDIKNDDYTSLNHPLQQELLEISAKFCKYPKEDIVIGIDGCGVPVYGMPIFNWALAYSYLADPKENELIEENVIQTITDAMIENPDMVGGTDRFCTDLMKAGNGNLVAKAGAEGVYCVGIKDQKRGIAVKMEDGMPRGRQAAVVETLRQLGALSEVQLKELKEYHMKENKNHRDDIVGLIKPIFKLKSDSL</sequence>
<accession>A0AAU7VKU7</accession>
<dbReference type="EMBL" id="CP158367">
    <property type="protein sequence ID" value="XBX74673.1"/>
    <property type="molecule type" value="Genomic_DNA"/>
</dbReference>
<name>A0AAU7VKU7_9FIRM</name>
<dbReference type="RefSeq" id="WP_350343422.1">
    <property type="nucleotide sequence ID" value="NZ_CP158367.1"/>
</dbReference>
<reference evidence="1" key="1">
    <citation type="journal article" date="2013" name="Extremophiles">
        <title>Proteinivorax tanatarense gen. nov., sp. nov., an anaerobic, haloalkaliphilic, proteolytic bacterium isolated from a decaying algal bloom, and proposal of Proteinivoraceae fam. nov.</title>
        <authorList>
            <person name="Kevbrin V."/>
            <person name="Boltyanskaya Y."/>
            <person name="Zhilina T."/>
            <person name="Kolganova T."/>
            <person name="Lavrentjeva E."/>
            <person name="Kuznetsov B."/>
        </authorList>
    </citation>
    <scope>NUCLEOTIDE SEQUENCE</scope>
    <source>
        <strain evidence="1">Z-910T</strain>
    </source>
</reference>
<gene>
    <name evidence="1" type="ORF">PRVXT_002731</name>
</gene>
<reference evidence="1" key="2">
    <citation type="submission" date="2024-06" db="EMBL/GenBank/DDBJ databases">
        <authorList>
            <person name="Petrova K.O."/>
            <person name="Toshchakov S.V."/>
            <person name="Boltjanskaja Y.V."/>
            <person name="Kevbrin V."/>
        </authorList>
    </citation>
    <scope>NUCLEOTIDE SEQUENCE</scope>
    <source>
        <strain evidence="1">Z-910T</strain>
    </source>
</reference>